<proteinExistence type="predicted"/>
<dbReference type="Proteomes" id="UP000835052">
    <property type="component" value="Unassembled WGS sequence"/>
</dbReference>
<gene>
    <name evidence="2" type="ORF">CAUJ_LOCUS7872</name>
</gene>
<feature type="region of interest" description="Disordered" evidence="1">
    <location>
        <begin position="468"/>
        <end position="494"/>
    </location>
</feature>
<feature type="compositionally biased region" description="Polar residues" evidence="1">
    <location>
        <begin position="561"/>
        <end position="597"/>
    </location>
</feature>
<evidence type="ECO:0000256" key="1">
    <source>
        <dbReference type="SAM" id="MobiDB-lite"/>
    </source>
</evidence>
<evidence type="ECO:0000313" key="2">
    <source>
        <dbReference type="EMBL" id="CAD6191953.1"/>
    </source>
</evidence>
<dbReference type="GO" id="GO:0006357">
    <property type="term" value="P:regulation of transcription by RNA polymerase II"/>
    <property type="evidence" value="ECO:0007669"/>
    <property type="project" value="TreeGrafter"/>
</dbReference>
<dbReference type="GO" id="GO:0016925">
    <property type="term" value="P:protein sumoylation"/>
    <property type="evidence" value="ECO:0007669"/>
    <property type="project" value="TreeGrafter"/>
</dbReference>
<dbReference type="GO" id="GO:0061665">
    <property type="term" value="F:SUMO ligase activity"/>
    <property type="evidence" value="ECO:0007669"/>
    <property type="project" value="TreeGrafter"/>
</dbReference>
<name>A0A8S1H839_9PELO</name>
<dbReference type="GO" id="GO:0003712">
    <property type="term" value="F:transcription coregulator activity"/>
    <property type="evidence" value="ECO:0007669"/>
    <property type="project" value="TreeGrafter"/>
</dbReference>
<feature type="region of interest" description="Disordered" evidence="1">
    <location>
        <begin position="553"/>
        <end position="637"/>
    </location>
</feature>
<dbReference type="GO" id="GO:0000785">
    <property type="term" value="C:chromatin"/>
    <property type="evidence" value="ECO:0007669"/>
    <property type="project" value="TreeGrafter"/>
</dbReference>
<comment type="caution">
    <text evidence="2">The sequence shown here is derived from an EMBL/GenBank/DDBJ whole genome shotgun (WGS) entry which is preliminary data.</text>
</comment>
<dbReference type="PANTHER" id="PTHR10782:SF4">
    <property type="entry name" value="TONALLI, ISOFORM E"/>
    <property type="match status" value="1"/>
</dbReference>
<evidence type="ECO:0000313" key="3">
    <source>
        <dbReference type="Proteomes" id="UP000835052"/>
    </source>
</evidence>
<feature type="compositionally biased region" description="Low complexity" evidence="1">
    <location>
        <begin position="75"/>
        <end position="109"/>
    </location>
</feature>
<dbReference type="AlphaFoldDB" id="A0A8S1H839"/>
<dbReference type="PANTHER" id="PTHR10782">
    <property type="entry name" value="ZINC FINGER MIZ DOMAIN-CONTAINING PROTEIN"/>
    <property type="match status" value="1"/>
</dbReference>
<dbReference type="Gene3D" id="3.30.40.10">
    <property type="entry name" value="Zinc/RING finger domain, C3HC4 (zinc finger)"/>
    <property type="match status" value="1"/>
</dbReference>
<dbReference type="EMBL" id="CAJGYM010000024">
    <property type="protein sequence ID" value="CAD6191953.1"/>
    <property type="molecule type" value="Genomic_DNA"/>
</dbReference>
<evidence type="ECO:0008006" key="4">
    <source>
        <dbReference type="Google" id="ProtNLM"/>
    </source>
</evidence>
<dbReference type="OrthoDB" id="27975at2759"/>
<protein>
    <recommendedName>
        <fullName evidence="4">SP-RING-type domain-containing protein</fullName>
    </recommendedName>
</protein>
<dbReference type="InterPro" id="IPR013083">
    <property type="entry name" value="Znf_RING/FYVE/PHD"/>
</dbReference>
<sequence length="705" mass="77732">MILGWKWVGRRRSVRCGGRDEGQRVVDSGYSMFVRDPMWPGGAMAGPSMHPCSSYDPFMHNMHYGMQPFPMDPTSAAAANAAAPTAPMDSMMEQQQRMMRQQQQQQQQQAAASRRVGAQPSAAEAASMAAYHNIPMGANTVPGQTRPLMRYPSASAMYPNNPAAAAQLQQQQQTSMRSPAYPAPHQMIRAGPPMLYGNLQSNVQQQQVISYPNPNMMPPVNYHGGPENGHIAVPERILLNETLDKPSMKLEFEVTPDILAYMQSSPTDILITVFIPNMAQCAPEDQKAPMKISVNGRQPFDMTGAIKTQAIRPYVVGGKNSLQIAYHARFSLHRITVELISRRYFAQVTQHLLQTSENNLPTSRNRVLSIANTLGGSVRVPLICSFSKRRMSTPARHSTCNAFSWFDLNTFLTAHANTTKYFCQLCNTWFTLRDIEVDFYIGSLLTEYRNMPQLKEILLDKSGAHRPVDSMQMEGFGGQQPQPTPANQKKRQLQEDVANPIKRIKSETFATFAKQQDPFSMERTHDDHFANMPMPGSVPNCMNYDALPKMMSPFQGMGSPNKPTTNVNPSTPASLGNNPPSVGSTSAAHQILSSTSPRHGIHPQEQPASLAGSAPYTPASVGMSTSSSAPSCEGGKYHDGNLSSSSLNIDVVELYSTGDTSLVDNFEIIKKYLNDTSLTNFDDVQVNDEGYNPPWEDIQSLISGK</sequence>
<accession>A0A8S1H839</accession>
<feature type="region of interest" description="Disordered" evidence="1">
    <location>
        <begin position="75"/>
        <end position="123"/>
    </location>
</feature>
<organism evidence="2 3">
    <name type="scientific">Caenorhabditis auriculariae</name>
    <dbReference type="NCBI Taxonomy" id="2777116"/>
    <lineage>
        <taxon>Eukaryota</taxon>
        <taxon>Metazoa</taxon>
        <taxon>Ecdysozoa</taxon>
        <taxon>Nematoda</taxon>
        <taxon>Chromadorea</taxon>
        <taxon>Rhabditida</taxon>
        <taxon>Rhabditina</taxon>
        <taxon>Rhabditomorpha</taxon>
        <taxon>Rhabditoidea</taxon>
        <taxon>Rhabditidae</taxon>
        <taxon>Peloderinae</taxon>
        <taxon>Caenorhabditis</taxon>
    </lineage>
</organism>
<keyword evidence="3" id="KW-1185">Reference proteome</keyword>
<reference evidence="2" key="1">
    <citation type="submission" date="2020-10" db="EMBL/GenBank/DDBJ databases">
        <authorList>
            <person name="Kikuchi T."/>
        </authorList>
    </citation>
    <scope>NUCLEOTIDE SEQUENCE</scope>
    <source>
        <strain evidence="2">NKZ352</strain>
    </source>
</reference>